<dbReference type="Gene3D" id="3.40.630.30">
    <property type="match status" value="1"/>
</dbReference>
<evidence type="ECO:0000256" key="2">
    <source>
        <dbReference type="ARBA" id="ARBA00005816"/>
    </source>
</evidence>
<accession>A0A914VVA1</accession>
<keyword evidence="3" id="KW-0808">Transferase</keyword>
<dbReference type="InterPro" id="IPR016181">
    <property type="entry name" value="Acyl_CoA_acyltransferase"/>
</dbReference>
<keyword evidence="7" id="KW-0539">Nucleus</keyword>
<evidence type="ECO:0000259" key="10">
    <source>
        <dbReference type="Pfam" id="PF13878"/>
    </source>
</evidence>
<keyword evidence="6" id="KW-0862">Zinc</keyword>
<dbReference type="PANTHER" id="PTHR45884:SF2">
    <property type="entry name" value="N-ACETYLTRANSFERASE ECO"/>
    <property type="match status" value="1"/>
</dbReference>
<proteinExistence type="inferred from homology"/>
<dbReference type="InterPro" id="IPR028005">
    <property type="entry name" value="AcTrfase_ESCO_Znf_dom"/>
</dbReference>
<evidence type="ECO:0000259" key="11">
    <source>
        <dbReference type="Pfam" id="PF13880"/>
    </source>
</evidence>
<keyword evidence="9" id="KW-0012">Acyltransferase</keyword>
<dbReference type="GO" id="GO:0005634">
    <property type="term" value="C:nucleus"/>
    <property type="evidence" value="ECO:0007669"/>
    <property type="project" value="UniProtKB-SubCell"/>
</dbReference>
<dbReference type="AlphaFoldDB" id="A0A914VVA1"/>
<comment type="subcellular location">
    <subcellularLocation>
        <location evidence="1">Nucleus</location>
    </subcellularLocation>
</comment>
<evidence type="ECO:0000313" key="13">
    <source>
        <dbReference type="WBParaSite" id="PSAMB.scaffold2457size23109.g19346.t1"/>
    </source>
</evidence>
<dbReference type="CDD" id="cd04301">
    <property type="entry name" value="NAT_SF"/>
    <property type="match status" value="1"/>
</dbReference>
<comment type="similarity">
    <text evidence="2">Belongs to the acetyltransferase family. ECO subfamily.</text>
</comment>
<dbReference type="WBParaSite" id="PSAMB.scaffold2457size23109.g19346.t1">
    <property type="protein sequence ID" value="PSAMB.scaffold2457size23109.g19346.t1"/>
    <property type="gene ID" value="PSAMB.scaffold2457size23109.g19346"/>
</dbReference>
<organism evidence="12 13">
    <name type="scientific">Plectus sambesii</name>
    <dbReference type="NCBI Taxonomy" id="2011161"/>
    <lineage>
        <taxon>Eukaryota</taxon>
        <taxon>Metazoa</taxon>
        <taxon>Ecdysozoa</taxon>
        <taxon>Nematoda</taxon>
        <taxon>Chromadorea</taxon>
        <taxon>Plectida</taxon>
        <taxon>Plectina</taxon>
        <taxon>Plectoidea</taxon>
        <taxon>Plectidae</taxon>
        <taxon>Plectus</taxon>
    </lineage>
</organism>
<dbReference type="PANTHER" id="PTHR45884">
    <property type="entry name" value="N-ACETYLTRANSFERASE ECO"/>
    <property type="match status" value="1"/>
</dbReference>
<evidence type="ECO:0000256" key="5">
    <source>
        <dbReference type="ARBA" id="ARBA00022771"/>
    </source>
</evidence>
<dbReference type="Proteomes" id="UP000887566">
    <property type="component" value="Unplaced"/>
</dbReference>
<dbReference type="GO" id="GO:0061733">
    <property type="term" value="F:protein-lysine-acetyltransferase activity"/>
    <property type="evidence" value="ECO:0007669"/>
    <property type="project" value="TreeGrafter"/>
</dbReference>
<name>A0A914VVA1_9BILA</name>
<evidence type="ECO:0000313" key="12">
    <source>
        <dbReference type="Proteomes" id="UP000887566"/>
    </source>
</evidence>
<dbReference type="GO" id="GO:0000785">
    <property type="term" value="C:chromatin"/>
    <property type="evidence" value="ECO:0007669"/>
    <property type="project" value="TreeGrafter"/>
</dbReference>
<evidence type="ECO:0000256" key="4">
    <source>
        <dbReference type="ARBA" id="ARBA00022723"/>
    </source>
</evidence>
<protein>
    <submittedName>
        <fullName evidence="13">N-acetyltransferase ECO1</fullName>
    </submittedName>
</protein>
<evidence type="ECO:0000256" key="1">
    <source>
        <dbReference type="ARBA" id="ARBA00004123"/>
    </source>
</evidence>
<evidence type="ECO:0000256" key="7">
    <source>
        <dbReference type="ARBA" id="ARBA00023242"/>
    </source>
</evidence>
<sequence length="282" mass="31787">MPQSRLTDFFASPSERRPMKPAANLASISSAMRPSCSSGKSGVQETVITTRKRRLDDEDPKQQVIDAGQKLFGHTQCRECGMVYSVSLPSDVDAHSKHHDRQRLTDWNTLDARTAREWRRRLCAVQEFSDGHIYQLSEESPPVVLTRFEALVVDDINPALGFSANLPLWRSDRQAFIFLTDEHQPKIAGMVIVEPISTASKADMTKEVENATLIGVNRLWVHWAYRKRGIASRLLDCARCNLIAGYPVSRTHCAFSDPTVDGRLFALRFVGGEENLLVYRLD</sequence>
<keyword evidence="5" id="KW-0863">Zinc-finger</keyword>
<dbReference type="GO" id="GO:0007064">
    <property type="term" value="P:mitotic sister chromatid cohesion"/>
    <property type="evidence" value="ECO:0007669"/>
    <property type="project" value="TreeGrafter"/>
</dbReference>
<feature type="domain" description="N-acetyltransferase ESCO zinc-finger" evidence="10">
    <location>
        <begin position="62"/>
        <end position="101"/>
    </location>
</feature>
<keyword evidence="4" id="KW-0479">Metal-binding</keyword>
<dbReference type="SUPFAM" id="SSF55729">
    <property type="entry name" value="Acyl-CoA N-acyltransferases (Nat)"/>
    <property type="match status" value="1"/>
</dbReference>
<keyword evidence="8" id="KW-0131">Cell cycle</keyword>
<reference evidence="13" key="1">
    <citation type="submission" date="2022-11" db="UniProtKB">
        <authorList>
            <consortium name="WormBaseParasite"/>
        </authorList>
    </citation>
    <scope>IDENTIFICATION</scope>
</reference>
<evidence type="ECO:0000256" key="6">
    <source>
        <dbReference type="ARBA" id="ARBA00022833"/>
    </source>
</evidence>
<dbReference type="GO" id="GO:0008270">
    <property type="term" value="F:zinc ion binding"/>
    <property type="evidence" value="ECO:0007669"/>
    <property type="project" value="UniProtKB-KW"/>
</dbReference>
<dbReference type="InterPro" id="IPR028009">
    <property type="entry name" value="ESCO_Acetyltransf_dom"/>
</dbReference>
<keyword evidence="12" id="KW-1185">Reference proteome</keyword>
<evidence type="ECO:0000256" key="8">
    <source>
        <dbReference type="ARBA" id="ARBA00023306"/>
    </source>
</evidence>
<dbReference type="Pfam" id="PF13880">
    <property type="entry name" value="Acetyltransf_13"/>
    <property type="match status" value="1"/>
</dbReference>
<evidence type="ECO:0000256" key="9">
    <source>
        <dbReference type="ARBA" id="ARBA00023315"/>
    </source>
</evidence>
<dbReference type="Pfam" id="PF13878">
    <property type="entry name" value="zf-C2H2_3"/>
    <property type="match status" value="1"/>
</dbReference>
<evidence type="ECO:0000256" key="3">
    <source>
        <dbReference type="ARBA" id="ARBA00022679"/>
    </source>
</evidence>
<feature type="domain" description="N-acetyltransferase ESCO acetyl-transferase" evidence="11">
    <location>
        <begin position="212"/>
        <end position="279"/>
    </location>
</feature>